<gene>
    <name evidence="1" type="ORF">GOODEAATRI_008551</name>
</gene>
<sequence>FSHFEMFLYLLPTFEVVRSIRTSSQQYRIVFSVGKEFKQAVPSYSDRCLKCGFQ</sequence>
<name>A0ABV0NII4_9TELE</name>
<accession>A0ABV0NII4</accession>
<comment type="caution">
    <text evidence="1">The sequence shown here is derived from an EMBL/GenBank/DDBJ whole genome shotgun (WGS) entry which is preliminary data.</text>
</comment>
<proteinExistence type="predicted"/>
<reference evidence="1 2" key="1">
    <citation type="submission" date="2021-06" db="EMBL/GenBank/DDBJ databases">
        <authorList>
            <person name="Palmer J.M."/>
        </authorList>
    </citation>
    <scope>NUCLEOTIDE SEQUENCE [LARGE SCALE GENOMIC DNA]</scope>
    <source>
        <strain evidence="1 2">GA_2019</strain>
        <tissue evidence="1">Muscle</tissue>
    </source>
</reference>
<organism evidence="1 2">
    <name type="scientific">Goodea atripinnis</name>
    <dbReference type="NCBI Taxonomy" id="208336"/>
    <lineage>
        <taxon>Eukaryota</taxon>
        <taxon>Metazoa</taxon>
        <taxon>Chordata</taxon>
        <taxon>Craniata</taxon>
        <taxon>Vertebrata</taxon>
        <taxon>Euteleostomi</taxon>
        <taxon>Actinopterygii</taxon>
        <taxon>Neopterygii</taxon>
        <taxon>Teleostei</taxon>
        <taxon>Neoteleostei</taxon>
        <taxon>Acanthomorphata</taxon>
        <taxon>Ovalentaria</taxon>
        <taxon>Atherinomorphae</taxon>
        <taxon>Cyprinodontiformes</taxon>
        <taxon>Goodeidae</taxon>
        <taxon>Goodea</taxon>
    </lineage>
</organism>
<evidence type="ECO:0000313" key="1">
    <source>
        <dbReference type="EMBL" id="MEQ2171233.1"/>
    </source>
</evidence>
<dbReference type="EMBL" id="JAHRIO010040439">
    <property type="protein sequence ID" value="MEQ2171233.1"/>
    <property type="molecule type" value="Genomic_DNA"/>
</dbReference>
<feature type="non-terminal residue" evidence="1">
    <location>
        <position position="54"/>
    </location>
</feature>
<protein>
    <submittedName>
        <fullName evidence="1">Uncharacterized protein</fullName>
    </submittedName>
</protein>
<keyword evidence="2" id="KW-1185">Reference proteome</keyword>
<feature type="non-terminal residue" evidence="1">
    <location>
        <position position="1"/>
    </location>
</feature>
<evidence type="ECO:0000313" key="2">
    <source>
        <dbReference type="Proteomes" id="UP001476798"/>
    </source>
</evidence>
<dbReference type="Proteomes" id="UP001476798">
    <property type="component" value="Unassembled WGS sequence"/>
</dbReference>